<dbReference type="OrthoDB" id="8918678at2759"/>
<evidence type="ECO:0000313" key="11">
    <source>
        <dbReference type="Proteomes" id="UP000811246"/>
    </source>
</evidence>
<dbReference type="Pfam" id="PF12932">
    <property type="entry name" value="Sec16"/>
    <property type="match status" value="1"/>
</dbReference>
<dbReference type="GO" id="GO:0015031">
    <property type="term" value="P:protein transport"/>
    <property type="evidence" value="ECO:0007669"/>
    <property type="project" value="UniProtKB-KW"/>
</dbReference>
<dbReference type="GO" id="GO:0016192">
    <property type="term" value="P:vesicle-mediated transport"/>
    <property type="evidence" value="ECO:0007669"/>
    <property type="project" value="UniProtKB-KW"/>
</dbReference>
<evidence type="ECO:0000259" key="8">
    <source>
        <dbReference type="Pfam" id="PF12931"/>
    </source>
</evidence>
<organism evidence="10 11">
    <name type="scientific">Carya illinoinensis</name>
    <name type="common">Pecan</name>
    <dbReference type="NCBI Taxonomy" id="32201"/>
    <lineage>
        <taxon>Eukaryota</taxon>
        <taxon>Viridiplantae</taxon>
        <taxon>Streptophyta</taxon>
        <taxon>Embryophyta</taxon>
        <taxon>Tracheophyta</taxon>
        <taxon>Spermatophyta</taxon>
        <taxon>Magnoliopsida</taxon>
        <taxon>eudicotyledons</taxon>
        <taxon>Gunneridae</taxon>
        <taxon>Pentapetalae</taxon>
        <taxon>rosids</taxon>
        <taxon>fabids</taxon>
        <taxon>Fagales</taxon>
        <taxon>Juglandaceae</taxon>
        <taxon>Carya</taxon>
    </lineage>
</organism>
<keyword evidence="6" id="KW-0653">Protein transport</keyword>
<feature type="compositionally biased region" description="Polar residues" evidence="7">
    <location>
        <begin position="1076"/>
        <end position="1090"/>
    </location>
</feature>
<keyword evidence="6" id="KW-0333">Golgi apparatus</keyword>
<evidence type="ECO:0000313" key="10">
    <source>
        <dbReference type="EMBL" id="KAG6680249.1"/>
    </source>
</evidence>
<evidence type="ECO:0000259" key="9">
    <source>
        <dbReference type="Pfam" id="PF12932"/>
    </source>
</evidence>
<keyword evidence="5 6" id="KW-0931">ER-Golgi transport</keyword>
<dbReference type="Gene3D" id="1.25.40.1030">
    <property type="match status" value="1"/>
</dbReference>
<feature type="region of interest" description="Disordered" evidence="7">
    <location>
        <begin position="509"/>
        <end position="533"/>
    </location>
</feature>
<evidence type="ECO:0000256" key="4">
    <source>
        <dbReference type="ARBA" id="ARBA00022824"/>
    </source>
</evidence>
<proteinExistence type="inferred from homology"/>
<comment type="caution">
    <text evidence="10">The sequence shown here is derived from an EMBL/GenBank/DDBJ whole genome shotgun (WGS) entry which is preliminary data.</text>
</comment>
<dbReference type="PANTHER" id="PTHR13402:SF6">
    <property type="entry name" value="SECRETORY 16, ISOFORM I"/>
    <property type="match status" value="1"/>
</dbReference>
<dbReference type="CDD" id="cd09233">
    <property type="entry name" value="ACE1-Sec16-like"/>
    <property type="match status" value="1"/>
</dbReference>
<evidence type="ECO:0000256" key="3">
    <source>
        <dbReference type="ARBA" id="ARBA00022448"/>
    </source>
</evidence>
<keyword evidence="6" id="KW-0472">Membrane</keyword>
<feature type="domain" description="Sec16 Sec23-binding" evidence="8">
    <location>
        <begin position="713"/>
        <end position="999"/>
    </location>
</feature>
<dbReference type="PANTHER" id="PTHR13402">
    <property type="entry name" value="RGPR-RELATED"/>
    <property type="match status" value="1"/>
</dbReference>
<dbReference type="Pfam" id="PF12931">
    <property type="entry name" value="TPR_Sec16"/>
    <property type="match status" value="1"/>
</dbReference>
<feature type="domain" description="Sec16 central conserved" evidence="9">
    <location>
        <begin position="533"/>
        <end position="655"/>
    </location>
</feature>
<dbReference type="InterPro" id="IPR024298">
    <property type="entry name" value="Sec16_Sec23-bd"/>
</dbReference>
<feature type="region of interest" description="Disordered" evidence="7">
    <location>
        <begin position="467"/>
        <end position="488"/>
    </location>
</feature>
<gene>
    <name evidence="10" type="ORF">I3842_13G031900</name>
</gene>
<dbReference type="GO" id="GO:0000139">
    <property type="term" value="C:Golgi membrane"/>
    <property type="evidence" value="ECO:0007669"/>
    <property type="project" value="UniProtKB-SubCell"/>
</dbReference>
<feature type="compositionally biased region" description="Polar residues" evidence="7">
    <location>
        <begin position="509"/>
        <end position="524"/>
    </location>
</feature>
<evidence type="ECO:0000256" key="5">
    <source>
        <dbReference type="ARBA" id="ARBA00022892"/>
    </source>
</evidence>
<feature type="compositionally biased region" description="Polar residues" evidence="7">
    <location>
        <begin position="1265"/>
        <end position="1278"/>
    </location>
</feature>
<dbReference type="EMBL" id="CM031837">
    <property type="protein sequence ID" value="KAG6680250.1"/>
    <property type="molecule type" value="Genomic_DNA"/>
</dbReference>
<feature type="region of interest" description="Disordered" evidence="7">
    <location>
        <begin position="1371"/>
        <end position="1399"/>
    </location>
</feature>
<accession>A0A922DB55</accession>
<evidence type="ECO:0000256" key="2">
    <source>
        <dbReference type="ARBA" id="ARBA00005927"/>
    </source>
</evidence>
<dbReference type="EMBL" id="CM031837">
    <property type="protein sequence ID" value="KAG6680245.1"/>
    <property type="molecule type" value="Genomic_DNA"/>
</dbReference>
<dbReference type="Proteomes" id="UP000811246">
    <property type="component" value="Chromosome 13"/>
</dbReference>
<feature type="compositionally biased region" description="Polar residues" evidence="7">
    <location>
        <begin position="1376"/>
        <end position="1388"/>
    </location>
</feature>
<comment type="subcellular location">
    <subcellularLocation>
        <location evidence="1">Endoplasmic reticulum</location>
    </subcellularLocation>
    <subcellularLocation>
        <location evidence="6">Golgi apparatus membrane</location>
    </subcellularLocation>
</comment>
<feature type="region of interest" description="Disordered" evidence="7">
    <location>
        <begin position="1263"/>
        <end position="1307"/>
    </location>
</feature>
<sequence length="1399" mass="152674">MASSLFEEEDQTDEDFFDRLVNDEIDFTGLGPSVLKNDGLEEAKVFSNLAEVGSTAVDSGGNAKVAREDMVVSASLEVNEDNLANKESNSLIPENRNESNNMVAKESISSLSSNRNGVSEWGIGEECALDSTVGTNSVAAGAGMKEVQWSSFGSNNDVGGAEFGLYSDFFSELGDSSEEPFASVANMGKSKMESNVVHDVLENPVANLGASGYEQHHEGQYLGVGTVQNLDGQDPRSSQYWESLYPGWKYDANTGQWYQLEGNDSNTNADINVNANAHAIGNEVLSDQAAYYQLQTVQAQSVAGTAAEGCTAGSVSHWNQTSQGNMHYPVHMVFDPQYPGWYYDTITGEWKLLESYIPASNQLTSIHDNQQFLKQNVENHGSQSLVNQDGSAIHYNQQVLNTWQTQDVAKSDALGFTENRKSGDHYSSISQFPNSMDQQLQFNPDGSLAQFEQPNWNVDGSNKFSGFQGFIPGDSSPQQRSQTKKELNQHMHFSPAHFDSQKSVNFSQHPLHSGTQFSHASNEGRSSEGRPPHALVTFGFGGKLVFMKCTSPFHTNSYGSQDSVGGAINVLNLMEVVVDQTDPSNFGWGAHDYFHALCRQSFPSPLVGGNLGNKELNKWIDEKISECESSHVDYKKGEVLRLLFSLLKIACQYYGKLRSPFGAHQELKESDCPESAVAKLFAFSKRKGEYGALAHCLQNLPSEAQIQASAREVQNLLVSGRKKDALQCAQEGQLWGLALVLSSQLGDQVYGETVKQMALSQFIVGTPLRTLCLLAAGQPADVFSSATTWSSLPSSVDRPQQPAKIGANSMLDEWEENLAIMTANRTKNDELVIIHLGDCLWKEHGEATAAHICYLVAEANFEPYTDSARLCLIGADHWKYPRTYASPEAIQRTELYEYANVLGNSQFVLLPFQPYKLIYAHMLAEVGKVADALKYCQAILKSLKTSRAPEVDMWRQLVLSLEERIRTHQQGGYGTDLAPTKLGKLLTLFDSTAHRVVGGLPPPVPSTSHSSSQQNELANQPGGLKVSSIQSTMTMSTLMPSVSMEPISEQIDESKTPNRSISAPDFGRSPKKVDSSQETNSSAMQPKASTSGGSSRFGRFGSQLFQKTVGLVLRSRPDRQAKLGEKNRFYYDEKLKRWVEEGAEPPIEEAVLPPPPTAGAFQNVMQDYNMKDAAKTEVFPSDAGQQTKSLVSSERGSEIPPIPCSSNQFTARGRIGVRSRYVDTFNKGGGTSSNFFQSPSIAAAKPGGGSNPKFFIPSPAASVEGTVQTPEESVQETTMSDEKPSTSFKEDLFSSQQTSTSTSTSLQRFPSLDNILQKRGPMAISNSLFPPPSRRAASWSGSLCDARNPSMINEIKPSGEVLAASLAVSPALNQHGDPSSMQFSTDRNSSADDLHEVEL</sequence>
<dbReference type="EMBL" id="CM031837">
    <property type="protein sequence ID" value="KAG6680251.1"/>
    <property type="molecule type" value="Genomic_DNA"/>
</dbReference>
<dbReference type="EMBL" id="CM031837">
    <property type="protein sequence ID" value="KAG6680247.1"/>
    <property type="molecule type" value="Genomic_DNA"/>
</dbReference>
<keyword evidence="3 6" id="KW-0813">Transport</keyword>
<feature type="region of interest" description="Disordered" evidence="7">
    <location>
        <begin position="997"/>
        <end position="1022"/>
    </location>
</feature>
<dbReference type="EMBL" id="CM031837">
    <property type="protein sequence ID" value="KAG6680249.1"/>
    <property type="molecule type" value="Genomic_DNA"/>
</dbReference>
<feature type="compositionally biased region" description="Basic and acidic residues" evidence="7">
    <location>
        <begin position="1280"/>
        <end position="1292"/>
    </location>
</feature>
<dbReference type="GO" id="GO:0070971">
    <property type="term" value="C:endoplasmic reticulum exit site"/>
    <property type="evidence" value="ECO:0007669"/>
    <property type="project" value="TreeGrafter"/>
</dbReference>
<dbReference type="GO" id="GO:0012507">
    <property type="term" value="C:ER to Golgi transport vesicle membrane"/>
    <property type="evidence" value="ECO:0007669"/>
    <property type="project" value="TreeGrafter"/>
</dbReference>
<feature type="compositionally biased region" description="Basic and acidic residues" evidence="7">
    <location>
        <begin position="1389"/>
        <end position="1399"/>
    </location>
</feature>
<dbReference type="EMBL" id="CM031837">
    <property type="protein sequence ID" value="KAG6680246.1"/>
    <property type="molecule type" value="Genomic_DNA"/>
</dbReference>
<feature type="region of interest" description="Disordered" evidence="7">
    <location>
        <begin position="1322"/>
        <end position="1341"/>
    </location>
</feature>
<name>A0A922DB55_CARIL</name>
<evidence type="ECO:0000256" key="1">
    <source>
        <dbReference type="ARBA" id="ARBA00004240"/>
    </source>
</evidence>
<comment type="similarity">
    <text evidence="2 6">Belongs to the SEC16 family.</text>
</comment>
<keyword evidence="4 6" id="KW-0256">Endoplasmic reticulum</keyword>
<evidence type="ECO:0000256" key="6">
    <source>
        <dbReference type="RuleBase" id="RU364101"/>
    </source>
</evidence>
<protein>
    <recommendedName>
        <fullName evidence="6">Protein transport protein sec16</fullName>
    </recommendedName>
</protein>
<feature type="compositionally biased region" description="Low complexity" evidence="7">
    <location>
        <begin position="1294"/>
        <end position="1305"/>
    </location>
</feature>
<dbReference type="GO" id="GO:0007030">
    <property type="term" value="P:Golgi organization"/>
    <property type="evidence" value="ECO:0007669"/>
    <property type="project" value="TreeGrafter"/>
</dbReference>
<dbReference type="GO" id="GO:0070973">
    <property type="term" value="P:protein localization to endoplasmic reticulum exit site"/>
    <property type="evidence" value="ECO:0007669"/>
    <property type="project" value="TreeGrafter"/>
</dbReference>
<feature type="region of interest" description="Disordered" evidence="7">
    <location>
        <begin position="1047"/>
        <end position="1099"/>
    </location>
</feature>
<evidence type="ECO:0000256" key="7">
    <source>
        <dbReference type="SAM" id="MobiDB-lite"/>
    </source>
</evidence>
<reference evidence="10" key="1">
    <citation type="submission" date="2021-01" db="EMBL/GenBank/DDBJ databases">
        <authorList>
            <person name="Lovell J.T."/>
            <person name="Bentley N."/>
            <person name="Bhattarai G."/>
            <person name="Jenkins J.W."/>
            <person name="Sreedasyam A."/>
            <person name="Alarcon Y."/>
            <person name="Bock C."/>
            <person name="Boston L."/>
            <person name="Carlson J."/>
            <person name="Cervantes K."/>
            <person name="Clermont K."/>
            <person name="Krom N."/>
            <person name="Kubenka K."/>
            <person name="Mamidi S."/>
            <person name="Mattison C."/>
            <person name="Monteros M."/>
            <person name="Pisani C."/>
            <person name="Plott C."/>
            <person name="Rajasekar S."/>
            <person name="Rhein H.S."/>
            <person name="Rohla C."/>
            <person name="Song M."/>
            <person name="Hilaire R.S."/>
            <person name="Shu S."/>
            <person name="Wells L."/>
            <person name="Wang X."/>
            <person name="Webber J."/>
            <person name="Heerema R.J."/>
            <person name="Klein P."/>
            <person name="Conner P."/>
            <person name="Grauke L."/>
            <person name="Grimwood J."/>
            <person name="Schmutz J."/>
            <person name="Randall J.J."/>
        </authorList>
    </citation>
    <scope>NUCLEOTIDE SEQUENCE</scope>
    <source>
        <tissue evidence="10">Leaf</tissue>
    </source>
</reference>
<dbReference type="InterPro" id="IPR024340">
    <property type="entry name" value="Sec16_CCD"/>
</dbReference>